<dbReference type="Pfam" id="PF12697">
    <property type="entry name" value="Abhydrolase_6"/>
    <property type="match status" value="1"/>
</dbReference>
<evidence type="ECO:0000313" key="3">
    <source>
        <dbReference type="Proteomes" id="UP001500752"/>
    </source>
</evidence>
<reference evidence="3" key="1">
    <citation type="journal article" date="2019" name="Int. J. Syst. Evol. Microbiol.">
        <title>The Global Catalogue of Microorganisms (GCM) 10K type strain sequencing project: providing services to taxonomists for standard genome sequencing and annotation.</title>
        <authorList>
            <consortium name="The Broad Institute Genomics Platform"/>
            <consortium name="The Broad Institute Genome Sequencing Center for Infectious Disease"/>
            <person name="Wu L."/>
            <person name="Ma J."/>
        </authorList>
    </citation>
    <scope>NUCLEOTIDE SEQUENCE [LARGE SCALE GENOMIC DNA]</scope>
    <source>
        <strain evidence="3">JCM 30742</strain>
    </source>
</reference>
<dbReference type="Gene3D" id="3.40.50.1820">
    <property type="entry name" value="alpha/beta hydrolase"/>
    <property type="match status" value="1"/>
</dbReference>
<evidence type="ECO:0000313" key="2">
    <source>
        <dbReference type="EMBL" id="GAA3674162.1"/>
    </source>
</evidence>
<accession>A0ABP7C0N1</accession>
<dbReference type="SUPFAM" id="SSF53474">
    <property type="entry name" value="alpha/beta-Hydrolases"/>
    <property type="match status" value="1"/>
</dbReference>
<dbReference type="InterPro" id="IPR050266">
    <property type="entry name" value="AB_hydrolase_sf"/>
</dbReference>
<sequence>MESLAIKESLAMTAKPEEREVVLEGATVHIHTSGAGATTYVLIHGIGVSSRYFRPLADELSRDAVVHNVDLPGHGRAPKPAHALSVPEYARVLWAALDRIGTEAPVLVGHSMGAQIAAEMALTGQLLSGVVLLGPANYAAERGFWRQALRLGQDSLREPPSVTAVVVTDYALRCGPSWYLQTAAAMLGHHIEDAIGGIQAPLLIGRGTKDPLAPRRWVEELAALRPGAQTAEVAGEAHALMVRSAPEVARLCRGLVGPG</sequence>
<dbReference type="GO" id="GO:0016787">
    <property type="term" value="F:hydrolase activity"/>
    <property type="evidence" value="ECO:0007669"/>
    <property type="project" value="UniProtKB-KW"/>
</dbReference>
<dbReference type="InterPro" id="IPR000073">
    <property type="entry name" value="AB_hydrolase_1"/>
</dbReference>
<protein>
    <submittedName>
        <fullName evidence="2">Alpha/beta hydrolase</fullName>
    </submittedName>
</protein>
<comment type="caution">
    <text evidence="2">The sequence shown here is derived from an EMBL/GenBank/DDBJ whole genome shotgun (WGS) entry which is preliminary data.</text>
</comment>
<organism evidence="2 3">
    <name type="scientific">Arthrobacter ginkgonis</name>
    <dbReference type="NCBI Taxonomy" id="1630594"/>
    <lineage>
        <taxon>Bacteria</taxon>
        <taxon>Bacillati</taxon>
        <taxon>Actinomycetota</taxon>
        <taxon>Actinomycetes</taxon>
        <taxon>Micrococcales</taxon>
        <taxon>Micrococcaceae</taxon>
        <taxon>Arthrobacter</taxon>
    </lineage>
</organism>
<dbReference type="Proteomes" id="UP001500752">
    <property type="component" value="Unassembled WGS sequence"/>
</dbReference>
<dbReference type="PANTHER" id="PTHR43798:SF5">
    <property type="entry name" value="MONOACYLGLYCEROL LIPASE ABHD6"/>
    <property type="match status" value="1"/>
</dbReference>
<keyword evidence="2" id="KW-0378">Hydrolase</keyword>
<dbReference type="EMBL" id="BAABEO010000008">
    <property type="protein sequence ID" value="GAA3674162.1"/>
    <property type="molecule type" value="Genomic_DNA"/>
</dbReference>
<dbReference type="PANTHER" id="PTHR43798">
    <property type="entry name" value="MONOACYLGLYCEROL LIPASE"/>
    <property type="match status" value="1"/>
</dbReference>
<keyword evidence="3" id="KW-1185">Reference proteome</keyword>
<evidence type="ECO:0000259" key="1">
    <source>
        <dbReference type="Pfam" id="PF12697"/>
    </source>
</evidence>
<gene>
    <name evidence="2" type="ORF">GCM10023081_10660</name>
</gene>
<name>A0ABP7C0N1_9MICC</name>
<proteinExistence type="predicted"/>
<dbReference type="InterPro" id="IPR029058">
    <property type="entry name" value="AB_hydrolase_fold"/>
</dbReference>
<feature type="domain" description="AB hydrolase-1" evidence="1">
    <location>
        <begin position="41"/>
        <end position="250"/>
    </location>
</feature>